<evidence type="ECO:0000313" key="2">
    <source>
        <dbReference type="EMBL" id="KAK4547544.1"/>
    </source>
</evidence>
<keyword evidence="3" id="KW-1185">Reference proteome</keyword>
<dbReference type="Proteomes" id="UP001324427">
    <property type="component" value="Unassembled WGS sequence"/>
</dbReference>
<proteinExistence type="predicted"/>
<gene>
    <name evidence="2" type="ORF">LTR36_000501</name>
</gene>
<feature type="compositionally biased region" description="Polar residues" evidence="1">
    <location>
        <begin position="16"/>
        <end position="29"/>
    </location>
</feature>
<evidence type="ECO:0000313" key="3">
    <source>
        <dbReference type="Proteomes" id="UP001324427"/>
    </source>
</evidence>
<organism evidence="2 3">
    <name type="scientific">Oleoguttula mirabilis</name>
    <dbReference type="NCBI Taxonomy" id="1507867"/>
    <lineage>
        <taxon>Eukaryota</taxon>
        <taxon>Fungi</taxon>
        <taxon>Dikarya</taxon>
        <taxon>Ascomycota</taxon>
        <taxon>Pezizomycotina</taxon>
        <taxon>Dothideomycetes</taxon>
        <taxon>Dothideomycetidae</taxon>
        <taxon>Mycosphaerellales</taxon>
        <taxon>Teratosphaeriaceae</taxon>
        <taxon>Oleoguttula</taxon>
    </lineage>
</organism>
<dbReference type="AlphaFoldDB" id="A0AAV9JPL9"/>
<sequence length="542" mass="56657">MAASTGAVITDDGFEGSNQTPLNSSASTTQITAQVVEGQAGPMQPYSGDNYLLITFNNSVPASQRTRRQSTAALVYNVTQAFDASAGVSYTFSAFAAESQDGIAVPECSISICGDNDCGPSVPLTTAYSQYSYQYVGAFSESSALATFSVQCAQSAYVALDNVSITSNSTPAGASALATTTVTQYVTRTQTLQRTETTTQISGSDVFLTTTATVEVGNYATKIYNFTIPTVIWSTATEVVAVAATKYYNQTVSEYSTTTTTITTTLNSTTTQYQPSLIYETATATTTALTTESFPASTELQTHFDGSNDYADLHADYHVQQHTFCVNDSDRMWCQYGQINAGDVDEDDNDEDIDCSLWGTPVPGDPGASGRYEFALTTNATLIAHAVPAVCPASGSRAASSSTSTAVATTSSPTPSAKPIGCAESATCPSASGQVMQGSDGTYFQFDCVNTLLESDNYLTTVNLNTTFSIGQCAAGCEAWNADSSNTIKCDYGQIQSGGTSLSCALFGESFPDGPGQPSGRYELAVTTNATLIAGATVCQAT</sequence>
<evidence type="ECO:0000256" key="1">
    <source>
        <dbReference type="SAM" id="MobiDB-lite"/>
    </source>
</evidence>
<feature type="region of interest" description="Disordered" evidence="1">
    <location>
        <begin position="1"/>
        <end position="29"/>
    </location>
</feature>
<dbReference type="EMBL" id="JAVFHQ010000010">
    <property type="protein sequence ID" value="KAK4547544.1"/>
    <property type="molecule type" value="Genomic_DNA"/>
</dbReference>
<comment type="caution">
    <text evidence="2">The sequence shown here is derived from an EMBL/GenBank/DDBJ whole genome shotgun (WGS) entry which is preliminary data.</text>
</comment>
<reference evidence="2 3" key="1">
    <citation type="submission" date="2021-11" db="EMBL/GenBank/DDBJ databases">
        <title>Black yeast isolated from Biological Soil Crust.</title>
        <authorList>
            <person name="Kurbessoian T."/>
        </authorList>
    </citation>
    <scope>NUCLEOTIDE SEQUENCE [LARGE SCALE GENOMIC DNA]</scope>
    <source>
        <strain evidence="2 3">CCFEE 5522</strain>
    </source>
</reference>
<accession>A0AAV9JPL9</accession>
<protein>
    <submittedName>
        <fullName evidence="2">Uncharacterized protein</fullName>
    </submittedName>
</protein>
<name>A0AAV9JPL9_9PEZI</name>